<feature type="compositionally biased region" description="Polar residues" evidence="4">
    <location>
        <begin position="915"/>
        <end position="929"/>
    </location>
</feature>
<evidence type="ECO:0000256" key="3">
    <source>
        <dbReference type="ARBA" id="ARBA00023295"/>
    </source>
</evidence>
<evidence type="ECO:0000259" key="10">
    <source>
        <dbReference type="Pfam" id="PF16355"/>
    </source>
</evidence>
<dbReference type="InterPro" id="IPR013783">
    <property type="entry name" value="Ig-like_fold"/>
</dbReference>
<dbReference type="Pfam" id="PF02836">
    <property type="entry name" value="Glyco_hydro_2_C"/>
    <property type="match status" value="1"/>
</dbReference>
<reference evidence="13" key="1">
    <citation type="submission" date="2018-05" db="EMBL/GenBank/DDBJ databases">
        <title>Draft genome sequence of Stemphylium lycopersici strain CIDEFI 213.</title>
        <authorList>
            <person name="Medina R."/>
            <person name="Franco M.E.E."/>
            <person name="Lucentini C.G."/>
            <person name="Saparrat M.C.N."/>
            <person name="Balatti P.A."/>
        </authorList>
    </citation>
    <scope>NUCLEOTIDE SEQUENCE [LARGE SCALE GENOMIC DNA]</scope>
    <source>
        <strain evidence="13">CIDEFI 213</strain>
    </source>
</reference>
<feature type="domain" description="Glycosyl hydrolases family 2 sugar binding" evidence="9">
    <location>
        <begin position="748"/>
        <end position="841"/>
    </location>
</feature>
<dbReference type="Pfam" id="PF16355">
    <property type="entry name" value="DUF4982"/>
    <property type="match status" value="1"/>
</dbReference>
<dbReference type="InterPro" id="IPR032311">
    <property type="entry name" value="DUF4982"/>
</dbReference>
<dbReference type="PROSITE" id="PS00608">
    <property type="entry name" value="GLYCOSYL_HYDROL_F2_2"/>
    <property type="match status" value="1"/>
</dbReference>
<dbReference type="Pfam" id="PF18565">
    <property type="entry name" value="Glyco_hydro2_C5"/>
    <property type="match status" value="1"/>
</dbReference>
<dbReference type="InterPro" id="IPR006101">
    <property type="entry name" value="Glyco_hydro_2"/>
</dbReference>
<dbReference type="Pfam" id="PF00703">
    <property type="entry name" value="Glyco_hydro_2"/>
    <property type="match status" value="1"/>
</dbReference>
<dbReference type="InterPro" id="IPR036156">
    <property type="entry name" value="Beta-gal/glucu_dom_sf"/>
</dbReference>
<dbReference type="PANTHER" id="PTHR42732:SF1">
    <property type="entry name" value="BETA-MANNOSIDASE"/>
    <property type="match status" value="1"/>
</dbReference>
<dbReference type="EMBL" id="QGDH01000030">
    <property type="protein sequence ID" value="RAR13762.1"/>
    <property type="molecule type" value="Genomic_DNA"/>
</dbReference>
<feature type="domain" description="Glycoside hydrolase family 2" evidence="11">
    <location>
        <begin position="1383"/>
        <end position="1486"/>
    </location>
</feature>
<keyword evidence="5" id="KW-0812">Transmembrane</keyword>
<dbReference type="InterPro" id="IPR006104">
    <property type="entry name" value="Glyco_hydro_2_N"/>
</dbReference>
<keyword evidence="5" id="KW-1133">Transmembrane helix</keyword>
<gene>
    <name evidence="12" type="ORF">DDE83_002799</name>
</gene>
<dbReference type="NCBIfam" id="NF041463">
    <property type="entry name" value="GalB"/>
    <property type="match status" value="1"/>
</dbReference>
<dbReference type="InterPro" id="IPR006102">
    <property type="entry name" value="Ig-like_GH2"/>
</dbReference>
<dbReference type="PRINTS" id="PR00132">
    <property type="entry name" value="GLHYDRLASE2"/>
</dbReference>
<dbReference type="InterPro" id="IPR048229">
    <property type="entry name" value="GalB-like"/>
</dbReference>
<evidence type="ECO:0000259" key="9">
    <source>
        <dbReference type="Pfam" id="PF02837"/>
    </source>
</evidence>
<keyword evidence="13" id="KW-1185">Reference proteome</keyword>
<feature type="region of interest" description="Disordered" evidence="4">
    <location>
        <begin position="915"/>
        <end position="942"/>
    </location>
</feature>
<feature type="chain" id="PRO_5016768778" evidence="6">
    <location>
        <begin position="19"/>
        <end position="1491"/>
    </location>
</feature>
<dbReference type="InterPro" id="IPR006103">
    <property type="entry name" value="Glyco_hydro_2_cat"/>
</dbReference>
<evidence type="ECO:0000256" key="2">
    <source>
        <dbReference type="ARBA" id="ARBA00022801"/>
    </source>
</evidence>
<dbReference type="InterPro" id="IPR040605">
    <property type="entry name" value="Glyco_hydro2_dom5"/>
</dbReference>
<dbReference type="Gene3D" id="2.60.120.260">
    <property type="entry name" value="Galactose-binding domain-like"/>
    <property type="match status" value="1"/>
</dbReference>
<keyword evidence="5" id="KW-0472">Membrane</keyword>
<evidence type="ECO:0000259" key="8">
    <source>
        <dbReference type="Pfam" id="PF02836"/>
    </source>
</evidence>
<comment type="similarity">
    <text evidence="1">Belongs to the glycosyl hydrolase 2 family.</text>
</comment>
<accession>A0A364N903</accession>
<evidence type="ECO:0000256" key="6">
    <source>
        <dbReference type="SAM" id="SignalP"/>
    </source>
</evidence>
<dbReference type="PANTHER" id="PTHR42732">
    <property type="entry name" value="BETA-GALACTOSIDASE"/>
    <property type="match status" value="1"/>
</dbReference>
<dbReference type="Pfam" id="PF02837">
    <property type="entry name" value="Glyco_hydro_2_N"/>
    <property type="match status" value="1"/>
</dbReference>
<feature type="domain" description="DUF4982" evidence="10">
    <location>
        <begin position="1311"/>
        <end position="1370"/>
    </location>
</feature>
<dbReference type="InterPro" id="IPR023232">
    <property type="entry name" value="Glyco_hydro_2_AS"/>
</dbReference>
<dbReference type="GO" id="GO:0004553">
    <property type="term" value="F:hydrolase activity, hydrolyzing O-glycosyl compounds"/>
    <property type="evidence" value="ECO:0007669"/>
    <property type="project" value="InterPro"/>
</dbReference>
<feature type="transmembrane region" description="Helical" evidence="5">
    <location>
        <begin position="623"/>
        <end position="642"/>
    </location>
</feature>
<dbReference type="SUPFAM" id="SSF49303">
    <property type="entry name" value="beta-Galactosidase/glucuronidase domain"/>
    <property type="match status" value="1"/>
</dbReference>
<evidence type="ECO:0000256" key="5">
    <source>
        <dbReference type="SAM" id="Phobius"/>
    </source>
</evidence>
<keyword evidence="6" id="KW-0732">Signal</keyword>
<dbReference type="SUPFAM" id="SSF51445">
    <property type="entry name" value="(Trans)glycosidases"/>
    <property type="match status" value="1"/>
</dbReference>
<dbReference type="InterPro" id="IPR008979">
    <property type="entry name" value="Galactose-bd-like_sf"/>
</dbReference>
<dbReference type="Proteomes" id="UP000249619">
    <property type="component" value="Unassembled WGS sequence"/>
</dbReference>
<keyword evidence="3" id="KW-0326">Glycosidase</keyword>
<evidence type="ECO:0000256" key="1">
    <source>
        <dbReference type="ARBA" id="ARBA00007401"/>
    </source>
</evidence>
<evidence type="ECO:0000259" key="11">
    <source>
        <dbReference type="Pfam" id="PF18565"/>
    </source>
</evidence>
<feature type="domain" description="Glycoside hydrolase family 2 catalytic" evidence="8">
    <location>
        <begin position="976"/>
        <end position="1168"/>
    </location>
</feature>
<dbReference type="STRING" id="183478.A0A364N903"/>
<proteinExistence type="inferred from homology"/>
<name>A0A364N903_STELY</name>
<feature type="transmembrane region" description="Helical" evidence="5">
    <location>
        <begin position="545"/>
        <end position="568"/>
    </location>
</feature>
<evidence type="ECO:0000259" key="7">
    <source>
        <dbReference type="Pfam" id="PF00703"/>
    </source>
</evidence>
<evidence type="ECO:0000256" key="4">
    <source>
        <dbReference type="SAM" id="MobiDB-lite"/>
    </source>
</evidence>
<dbReference type="Gene3D" id="2.60.40.10">
    <property type="entry name" value="Immunoglobulins"/>
    <property type="match status" value="3"/>
</dbReference>
<dbReference type="InterPro" id="IPR017853">
    <property type="entry name" value="GH"/>
</dbReference>
<dbReference type="InterPro" id="IPR051913">
    <property type="entry name" value="GH2_Domain-Containing"/>
</dbReference>
<evidence type="ECO:0000313" key="13">
    <source>
        <dbReference type="Proteomes" id="UP000249619"/>
    </source>
</evidence>
<keyword evidence="2 12" id="KW-0378">Hydrolase</keyword>
<protein>
    <submittedName>
        <fullName evidence="12">Glycoside hydrolase family 2 protein</fullName>
    </submittedName>
</protein>
<evidence type="ECO:0000313" key="12">
    <source>
        <dbReference type="EMBL" id="RAR13762.1"/>
    </source>
</evidence>
<organism evidence="12 13">
    <name type="scientific">Stemphylium lycopersici</name>
    <name type="common">Tomato gray leaf spot disease fungus</name>
    <name type="synonym">Thyrospora lycopersici</name>
    <dbReference type="NCBI Taxonomy" id="183478"/>
    <lineage>
        <taxon>Eukaryota</taxon>
        <taxon>Fungi</taxon>
        <taxon>Dikarya</taxon>
        <taxon>Ascomycota</taxon>
        <taxon>Pezizomycotina</taxon>
        <taxon>Dothideomycetes</taxon>
        <taxon>Pleosporomycetidae</taxon>
        <taxon>Pleosporales</taxon>
        <taxon>Pleosporineae</taxon>
        <taxon>Pleosporaceae</taxon>
        <taxon>Stemphylium</taxon>
    </lineage>
</organism>
<sequence>MAFLRNLLLICAATWSHAATVPLEASVQVRNAPGQTVEDTYRAIRRGLAVASLEKCEECKVELPLEKSWSGATLLSVALTAELPEGNRTTNGEISAGIEVICQTCYIKGLATAELTIGEGFNASELVEGAIDDIRNETIEFAETFEDYLDSYVSNVTTNLQDGFDWDDFDFPTFPFSFDLDIPEIPEANLRFQFDDMELYLEVETTLSAGAAYEINLFASQSAVGIKVGPMLQLGVVLQVDLLLEVEGEINISNGFHVKLDDGVALDIALFGNAVSNMIFNGGQFEFLPVTIESSSVSIAAILRIGVHCGVEVEKPKATGFDALVEKLGPPDVSAGIEVAVFANVAEFLTKVTYEPDDEDCQLKVIQEYNLGVGALAGASIMVDVPVLENMTWGPVASVTTAVFTTTLAEACAIEATATSAQQTTMAPEKRQDLETTTLTTTTTTTGVSCKVTKVAMCPHSEQVSTRATITRTHVTAVPSGETATFPDTAFSTVPSTVAFGSQVKSIKAMSGSPTPYVEKDNDEDDGDHGTFGMDGKTGGVSNKVIAGVCIGLGIPILAAIIGAVIFFRRRKRYAGIGRPGAPMVAEPYTGRHNDHNDQVEMFKSPGGEMLSASRTLYNSYRFVLLGFLFSICFDAASAHAIKKPRQTSTGRLRSSLNADWRFSRFTSNPDGLSYELLKPWMLPSANDFIVGDGYERPSGAAPGANISYVQASFDDEEWEAVALPHDWAISGTFDAPGVDGGLGRLPINGVGWYRRSVPIGAEIIDSGKSIFLDVEGAMSYAAVWFNGELVGGWPYGYNSFRLDLTPYAQAGLNTLAIRLDNKLDSSRWYPGAGIYRKVWMVTVEPVHVAQWGTYVTTPSISEDEATVNMVVEIENKGNSSQNVQVVTEIYERDLASQMSTGDSIATFPTANATVSGNGKQSVEGSVSIPSPKLWGPPPTQTPNEYVAMTTVSVGGEVVDTYETVFGIRSVEYDPDQGIVINGEHIYVQGSCNHHDLGSLGAAFNYRAAERQIEILLEMGNNALRTSHNPPAPEYLDIADRLGLMVMDEIFDTWNFAKVENDFHRIFQEWHEPDTRSFIRRDRNHPSVISWSVGNELPEQSNSTGTETGRMLQDMVHEEDPTRQVTIGMNEADSSTEIAAVIDIVGLNYQGEGKGNSWDSTFPGFREGFPEKMIWSTESASTLSSRGKYIFPVTANKSAIIGGQPLEGGDPETNHVSSYDLYAPTWAASVDKVFQMQDMHPYVAGEFVWTGWDYIGEPTPYANESRSSYFGIIDLAGFKKDRFYLYQARWRPDLPMAHILPHWTWPEDRIGEITPVHVYTSGDEAELYVNGVSAGRQARSKYDYRLRWDGVKYNPGNVTVVAWKNGEEWATASQITAGSASALNMTADRTTIAGDGYDLSFISVSVHDANGTLVPMADNEISFEIASGPGVIVSTDNGDPTDLTPFPETTRKAFSGMALAIVRSEAGESGEIVVEASAEGLEGGSVSITAV</sequence>
<feature type="signal peptide" evidence="6">
    <location>
        <begin position="1"/>
        <end position="18"/>
    </location>
</feature>
<dbReference type="GO" id="GO:0005975">
    <property type="term" value="P:carbohydrate metabolic process"/>
    <property type="evidence" value="ECO:0007669"/>
    <property type="project" value="InterPro"/>
</dbReference>
<feature type="domain" description="Glycoside hydrolase family 2 immunoglobulin-like beta-sandwich" evidence="7">
    <location>
        <begin position="855"/>
        <end position="969"/>
    </location>
</feature>
<comment type="caution">
    <text evidence="12">The sequence shown here is derived from an EMBL/GenBank/DDBJ whole genome shotgun (WGS) entry which is preliminary data.</text>
</comment>
<dbReference type="SUPFAM" id="SSF49785">
    <property type="entry name" value="Galactose-binding domain-like"/>
    <property type="match status" value="1"/>
</dbReference>
<dbReference type="Gene3D" id="3.20.20.80">
    <property type="entry name" value="Glycosidases"/>
    <property type="match status" value="1"/>
</dbReference>